<evidence type="ECO:0000259" key="2">
    <source>
        <dbReference type="Pfam" id="PF13477"/>
    </source>
</evidence>
<evidence type="ECO:0000313" key="3">
    <source>
        <dbReference type="EMBL" id="KIH71420.1"/>
    </source>
</evidence>
<dbReference type="STRING" id="45670.SN16_01670"/>
<accession>A0A0C2HCJ6</accession>
<dbReference type="EMBL" id="JABEVU030000001">
    <property type="protein sequence ID" value="MDB0579479.1"/>
    <property type="molecule type" value="Genomic_DNA"/>
</dbReference>
<evidence type="ECO:0000313" key="5">
    <source>
        <dbReference type="Proteomes" id="UP000031546"/>
    </source>
</evidence>
<dbReference type="OrthoDB" id="9803279at2"/>
<dbReference type="CDD" id="cd03808">
    <property type="entry name" value="GT4_CapM-like"/>
    <property type="match status" value="1"/>
</dbReference>
<reference evidence="4" key="2">
    <citation type="submission" date="2020-04" db="EMBL/GenBank/DDBJ databases">
        <authorList>
            <person name="Tanveer F."/>
            <person name="Xie Y."/>
            <person name="Shinwari Z.K."/>
        </authorList>
    </citation>
    <scope>NUCLEOTIDE SEQUENCE</scope>
    <source>
        <strain evidence="4">MOSEL-ME25</strain>
    </source>
</reference>
<dbReference type="PANTHER" id="PTHR12526">
    <property type="entry name" value="GLYCOSYLTRANSFERASE"/>
    <property type="match status" value="1"/>
</dbReference>
<reference evidence="4" key="3">
    <citation type="submission" date="2022-12" db="EMBL/GenBank/DDBJ databases">
        <title>Genome analysis and biological profiling of marine Salinicoccus roseus MOSEL-ME25.</title>
        <authorList>
            <person name="Mirza F.T."/>
            <person name="Xie Y."/>
            <person name="Shinwari Z.K."/>
        </authorList>
    </citation>
    <scope>NUCLEOTIDE SEQUENCE</scope>
    <source>
        <strain evidence="4">MOSEL-ME25</strain>
    </source>
</reference>
<organism evidence="3 5">
    <name type="scientific">Salinicoccus roseus</name>
    <dbReference type="NCBI Taxonomy" id="45670"/>
    <lineage>
        <taxon>Bacteria</taxon>
        <taxon>Bacillati</taxon>
        <taxon>Bacillota</taxon>
        <taxon>Bacilli</taxon>
        <taxon>Bacillales</taxon>
        <taxon>Staphylococcaceae</taxon>
        <taxon>Salinicoccus</taxon>
    </lineage>
</organism>
<sequence>MKPRIVQICALDSTMFKMLDKLNEKSLEEGYEVHCICSPGDYIKRLETKGYVVHPIRIDRSINLKGNIKTIKNIYKLLRQLKPQIVHVHTPVAAVLGRIAAKLAGVRTIIYTAHGFYFHEGMSKKEYKIFFNIEKCMGKFFTDFIFTQSEEDYQLAKKNNFLKKHKKDNYVHISNGIDLKSRFNFNNYDVSVREKLLEEHNLPSKSLIVTFIGRMVREKGIIDLIESMKELNLYKNIHLFALGSVPDSERDKSMNSYIATHKDLENTTFMGKVEDVERYLYSSDIFILPSYREGMPRSIIEAMALKNAVIATNIRGSREEVVHNSSGYLINVNSSYEIKDKILDLYSDHTQLNEFKEYGYKRAQNLYDESKVVYKQIEIFKEVTS</sequence>
<dbReference type="EMBL" id="JXII01000002">
    <property type="protein sequence ID" value="KIH71420.1"/>
    <property type="molecule type" value="Genomic_DNA"/>
</dbReference>
<dbReference type="SUPFAM" id="SSF53756">
    <property type="entry name" value="UDP-Glycosyltransferase/glycogen phosphorylase"/>
    <property type="match status" value="1"/>
</dbReference>
<keyword evidence="6" id="KW-1185">Reference proteome</keyword>
<evidence type="ECO:0000259" key="1">
    <source>
        <dbReference type="Pfam" id="PF00534"/>
    </source>
</evidence>
<dbReference type="Pfam" id="PF13477">
    <property type="entry name" value="Glyco_trans_4_2"/>
    <property type="match status" value="1"/>
</dbReference>
<dbReference type="InterPro" id="IPR001296">
    <property type="entry name" value="Glyco_trans_1"/>
</dbReference>
<reference evidence="3 5" key="1">
    <citation type="submission" date="2015-01" db="EMBL/GenBank/DDBJ databases">
        <title>Genome sequences of high lactate-tolerant strain Salinicoccus roseus W12 with industrial interest.</title>
        <authorList>
            <person name="Wang H."/>
            <person name="Yu B."/>
        </authorList>
    </citation>
    <scope>NUCLEOTIDE SEQUENCE [LARGE SCALE GENOMIC DNA]</scope>
    <source>
        <strain evidence="3 5">W12</strain>
    </source>
</reference>
<dbReference type="RefSeq" id="WP_040104884.1">
    <property type="nucleotide sequence ID" value="NZ_JABEVU030000001.1"/>
</dbReference>
<dbReference type="AlphaFoldDB" id="A0A0C2HCJ6"/>
<dbReference type="Proteomes" id="UP000031546">
    <property type="component" value="Unassembled WGS sequence"/>
</dbReference>
<dbReference type="Pfam" id="PF00534">
    <property type="entry name" value="Glycos_transf_1"/>
    <property type="match status" value="1"/>
</dbReference>
<dbReference type="InterPro" id="IPR028098">
    <property type="entry name" value="Glyco_trans_4-like_N"/>
</dbReference>
<dbReference type="Proteomes" id="UP000527860">
    <property type="component" value="Unassembled WGS sequence"/>
</dbReference>
<feature type="domain" description="Glycosyl transferase family 1" evidence="1">
    <location>
        <begin position="193"/>
        <end position="362"/>
    </location>
</feature>
<evidence type="ECO:0000313" key="6">
    <source>
        <dbReference type="Proteomes" id="UP000527860"/>
    </source>
</evidence>
<comment type="caution">
    <text evidence="3">The sequence shown here is derived from an EMBL/GenBank/DDBJ whole genome shotgun (WGS) entry which is preliminary data.</text>
</comment>
<evidence type="ECO:0000313" key="4">
    <source>
        <dbReference type="EMBL" id="MDB0579479.1"/>
    </source>
</evidence>
<proteinExistence type="predicted"/>
<name>A0A0C2HCJ6_9STAP</name>
<dbReference type="Gene3D" id="3.40.50.2000">
    <property type="entry name" value="Glycogen Phosphorylase B"/>
    <property type="match status" value="2"/>
</dbReference>
<dbReference type="GO" id="GO:0016757">
    <property type="term" value="F:glycosyltransferase activity"/>
    <property type="evidence" value="ECO:0007669"/>
    <property type="project" value="InterPro"/>
</dbReference>
<dbReference type="GeneID" id="77844248"/>
<feature type="domain" description="Glycosyltransferase subfamily 4-like N-terminal" evidence="2">
    <location>
        <begin position="28"/>
        <end position="147"/>
    </location>
</feature>
<gene>
    <name evidence="4" type="ORF">F7P68_0002975</name>
    <name evidence="3" type="ORF">SN16_01670</name>
</gene>
<protein>
    <submittedName>
        <fullName evidence="3">Capsular biosynthesis protein</fullName>
    </submittedName>
    <submittedName>
        <fullName evidence="4">Glycosyltransferase family 4 protein</fullName>
    </submittedName>
</protein>